<dbReference type="PANTHER" id="PTHR30417:SF1">
    <property type="entry name" value="N-ACETYLMURAMOYL-L-ALANINE AMIDASE AMID"/>
    <property type="match status" value="1"/>
</dbReference>
<evidence type="ECO:0000256" key="4">
    <source>
        <dbReference type="ARBA" id="ARBA00022801"/>
    </source>
</evidence>
<accession>A0A4D7DT21</accession>
<evidence type="ECO:0000256" key="2">
    <source>
        <dbReference type="ARBA" id="ARBA00007553"/>
    </source>
</evidence>
<evidence type="ECO:0000256" key="3">
    <source>
        <dbReference type="ARBA" id="ARBA00011901"/>
    </source>
</evidence>
<dbReference type="Gene3D" id="3.40.80.10">
    <property type="entry name" value="Peptidoglycan recognition protein-like"/>
    <property type="match status" value="1"/>
</dbReference>
<evidence type="ECO:0000256" key="6">
    <source>
        <dbReference type="SAM" id="MobiDB-lite"/>
    </source>
</evidence>
<evidence type="ECO:0000313" key="10">
    <source>
        <dbReference type="Proteomes" id="UP000298545"/>
    </source>
</evidence>
<dbReference type="InterPro" id="IPR036366">
    <property type="entry name" value="PGBDSf"/>
</dbReference>
<proteinExistence type="inferred from homology"/>
<dbReference type="AlphaFoldDB" id="A0A4D7DT21"/>
<dbReference type="GO" id="GO:0071555">
    <property type="term" value="P:cell wall organization"/>
    <property type="evidence" value="ECO:0007669"/>
    <property type="project" value="UniProtKB-KW"/>
</dbReference>
<dbReference type="GO" id="GO:0008745">
    <property type="term" value="F:N-acetylmuramoyl-L-alanine amidase activity"/>
    <property type="evidence" value="ECO:0007669"/>
    <property type="project" value="UniProtKB-EC"/>
</dbReference>
<dbReference type="GO" id="GO:0009254">
    <property type="term" value="P:peptidoglycan turnover"/>
    <property type="evidence" value="ECO:0007669"/>
    <property type="project" value="TreeGrafter"/>
</dbReference>
<dbReference type="SMART" id="SM00644">
    <property type="entry name" value="Ami_2"/>
    <property type="match status" value="1"/>
</dbReference>
<organism evidence="8 10">
    <name type="scientific">Agrobacterium larrymoorei</name>
    <dbReference type="NCBI Taxonomy" id="160699"/>
    <lineage>
        <taxon>Bacteria</taxon>
        <taxon>Pseudomonadati</taxon>
        <taxon>Pseudomonadota</taxon>
        <taxon>Alphaproteobacteria</taxon>
        <taxon>Hyphomicrobiales</taxon>
        <taxon>Rhizobiaceae</taxon>
        <taxon>Rhizobium/Agrobacterium group</taxon>
        <taxon>Agrobacterium</taxon>
    </lineage>
</organism>
<dbReference type="Pfam" id="PF01510">
    <property type="entry name" value="Amidase_2"/>
    <property type="match status" value="1"/>
</dbReference>
<feature type="domain" description="N-acetylmuramoyl-L-alanine amidase" evidence="7">
    <location>
        <begin position="16"/>
        <end position="153"/>
    </location>
</feature>
<dbReference type="InterPro" id="IPR036365">
    <property type="entry name" value="PGBD-like_sf"/>
</dbReference>
<feature type="region of interest" description="Disordered" evidence="6">
    <location>
        <begin position="1"/>
        <end position="21"/>
    </location>
</feature>
<dbReference type="EC" id="3.5.1.28" evidence="3"/>
<dbReference type="InterPro" id="IPR036505">
    <property type="entry name" value="Amidase/PGRP_sf"/>
</dbReference>
<reference evidence="9 11" key="2">
    <citation type="submission" date="2021-03" db="EMBL/GenBank/DDBJ databases">
        <title>Rapid diversification of plasmids in a genus of pathogenic and nitrogen fixing bacteria.</title>
        <authorList>
            <person name="Weisberg A.J."/>
            <person name="Miller M."/>
            <person name="Ream W."/>
            <person name="Grunwald N.J."/>
            <person name="Chang J.H."/>
        </authorList>
    </citation>
    <scope>NUCLEOTIDE SEQUENCE [LARGE SCALE GENOMIC DNA]</scope>
    <source>
        <strain evidence="9 11">AF3.44</strain>
    </source>
</reference>
<dbReference type="RefSeq" id="WP_027674365.1">
    <property type="nucleotide sequence ID" value="NZ_CP039691.1"/>
</dbReference>
<dbReference type="PANTHER" id="PTHR30417">
    <property type="entry name" value="N-ACETYLMURAMOYL-L-ALANINE AMIDASE AMID"/>
    <property type="match status" value="1"/>
</dbReference>
<keyword evidence="5" id="KW-0961">Cell wall biogenesis/degradation</keyword>
<dbReference type="EMBL" id="CP039691">
    <property type="protein sequence ID" value="QCI97412.1"/>
    <property type="molecule type" value="Genomic_DNA"/>
</dbReference>
<dbReference type="Proteomes" id="UP000826513">
    <property type="component" value="Chromosome 1"/>
</dbReference>
<evidence type="ECO:0000313" key="8">
    <source>
        <dbReference type="EMBL" id="QCI97412.1"/>
    </source>
</evidence>
<keyword evidence="4" id="KW-0378">Hydrolase</keyword>
<dbReference type="Gene3D" id="1.10.101.10">
    <property type="entry name" value="PGBD-like superfamily/PGBD"/>
    <property type="match status" value="1"/>
</dbReference>
<reference evidence="8 10" key="1">
    <citation type="submission" date="2019-04" db="EMBL/GenBank/DDBJ databases">
        <title>Complete genome sequence of Agrobacterium larrymoorei CFBP5473.</title>
        <authorList>
            <person name="Haryono M."/>
            <person name="Chou L."/>
            <person name="Lin Y.-C."/>
            <person name="Lai E.-M."/>
            <person name="Kuo C.-H."/>
        </authorList>
    </citation>
    <scope>NUCLEOTIDE SEQUENCE [LARGE SCALE GENOMIC DNA]</scope>
    <source>
        <strain evidence="8 10">CFBP5473</strain>
    </source>
</reference>
<gene>
    <name evidence="8" type="ORF">CFBP5473_05440</name>
    <name evidence="9" type="ORF">J5285_14245</name>
</gene>
<evidence type="ECO:0000256" key="1">
    <source>
        <dbReference type="ARBA" id="ARBA00001561"/>
    </source>
</evidence>
<dbReference type="CDD" id="cd06583">
    <property type="entry name" value="PGRP"/>
    <property type="match status" value="1"/>
</dbReference>
<name>A0A4D7DT21_9HYPH</name>
<sequence>MSDFQPDYAGAIVQPSPNHGERVEVTAPDAIILHYTGMGSADSALSWLCNPESQVSSHYFVFEDGRVIQMVSESRRAWHAGKSFWAGATDLNSRSIGIEIANGGHPAGLPEFPEPQINAVIELCRDCGARWSIAPERVLGHSDIAPVRKVDPGEKFPWDILSQQGIGHWVAPAAIGGGRFFQRGDSGQPVEALQSMLSLYGYGVEISGSYCDRTEGAVAAFQRHFRPVLVDGIADFSTIDTLHRLISSLPKFRSA</sequence>
<dbReference type="Pfam" id="PF01471">
    <property type="entry name" value="PG_binding_1"/>
    <property type="match status" value="1"/>
</dbReference>
<dbReference type="GO" id="GO:0009253">
    <property type="term" value="P:peptidoglycan catabolic process"/>
    <property type="evidence" value="ECO:0007669"/>
    <property type="project" value="InterPro"/>
</dbReference>
<dbReference type="InterPro" id="IPR002477">
    <property type="entry name" value="Peptidoglycan-bd-like"/>
</dbReference>
<dbReference type="SUPFAM" id="SSF55846">
    <property type="entry name" value="N-acetylmuramoyl-L-alanine amidase-like"/>
    <property type="match status" value="1"/>
</dbReference>
<keyword evidence="11" id="KW-1185">Reference proteome</keyword>
<evidence type="ECO:0000259" key="7">
    <source>
        <dbReference type="SMART" id="SM00644"/>
    </source>
</evidence>
<dbReference type="SUPFAM" id="SSF47090">
    <property type="entry name" value="PGBD-like"/>
    <property type="match status" value="1"/>
</dbReference>
<comment type="similarity">
    <text evidence="2">Belongs to the N-acetylmuramoyl-L-alanine amidase 2 family.</text>
</comment>
<dbReference type="Proteomes" id="UP000298545">
    <property type="component" value="Chromosome circular"/>
</dbReference>
<comment type="catalytic activity">
    <reaction evidence="1">
        <text>Hydrolyzes the link between N-acetylmuramoyl residues and L-amino acid residues in certain cell-wall glycopeptides.</text>
        <dbReference type="EC" id="3.5.1.28"/>
    </reaction>
</comment>
<dbReference type="GO" id="GO:0019867">
    <property type="term" value="C:outer membrane"/>
    <property type="evidence" value="ECO:0007669"/>
    <property type="project" value="TreeGrafter"/>
</dbReference>
<dbReference type="EMBL" id="CP072167">
    <property type="protein sequence ID" value="QYA07152.1"/>
    <property type="molecule type" value="Genomic_DNA"/>
</dbReference>
<dbReference type="KEGG" id="alf:CFBP5473_05440"/>
<dbReference type="STRING" id="1367849.GCA_000518585_01537"/>
<dbReference type="InterPro" id="IPR002502">
    <property type="entry name" value="Amidase_domain"/>
</dbReference>
<dbReference type="OrthoDB" id="9794842at2"/>
<evidence type="ECO:0000313" key="9">
    <source>
        <dbReference type="EMBL" id="QYA07152.1"/>
    </source>
</evidence>
<dbReference type="InterPro" id="IPR051206">
    <property type="entry name" value="NAMLAA_amidase_2"/>
</dbReference>
<protein>
    <recommendedName>
        <fullName evidence="3">N-acetylmuramoyl-L-alanine amidase</fullName>
        <ecNumber evidence="3">3.5.1.28</ecNumber>
    </recommendedName>
</protein>
<evidence type="ECO:0000313" key="11">
    <source>
        <dbReference type="Proteomes" id="UP000826513"/>
    </source>
</evidence>
<evidence type="ECO:0000256" key="5">
    <source>
        <dbReference type="ARBA" id="ARBA00023316"/>
    </source>
</evidence>